<dbReference type="SUPFAM" id="SSF55383">
    <property type="entry name" value="Copper amine oxidase, domain N"/>
    <property type="match status" value="1"/>
</dbReference>
<dbReference type="InterPro" id="IPR012854">
    <property type="entry name" value="Cu_amine_oxidase-like_N"/>
</dbReference>
<feature type="signal peptide" evidence="2">
    <location>
        <begin position="1"/>
        <end position="30"/>
    </location>
</feature>
<dbReference type="Pfam" id="PF07833">
    <property type="entry name" value="Cu_amine_oxidN1"/>
    <property type="match status" value="1"/>
</dbReference>
<feature type="coiled-coil region" evidence="1">
    <location>
        <begin position="666"/>
        <end position="719"/>
    </location>
</feature>
<accession>A0A927H1P8</accession>
<dbReference type="Proteomes" id="UP000639396">
    <property type="component" value="Unassembled WGS sequence"/>
</dbReference>
<gene>
    <name evidence="4" type="ORF">IDH45_23735</name>
</gene>
<keyword evidence="1" id="KW-0175">Coiled coil</keyword>
<feature type="domain" description="Copper amine oxidase-like N-terminal" evidence="3">
    <location>
        <begin position="954"/>
        <end position="1054"/>
    </location>
</feature>
<dbReference type="AlphaFoldDB" id="A0A927H1P8"/>
<evidence type="ECO:0000259" key="3">
    <source>
        <dbReference type="Pfam" id="PF07833"/>
    </source>
</evidence>
<feature type="coiled-coil region" evidence="1">
    <location>
        <begin position="839"/>
        <end position="866"/>
    </location>
</feature>
<dbReference type="InterPro" id="IPR036582">
    <property type="entry name" value="Mao_N_sf"/>
</dbReference>
<sequence>MNMASRMKLGLALLLAIAAPMAVSPGVAGAELRSLTMTEAVDLALKRSPQLRDGRSEVRLKEAELEQAHYAQKSEEEKAAGLFAKPKNISQQLQIRMKVPQARMQLEVWREKLRQQALEVRFETESAYLQVYQDMQAEQKARQRWDEAGKALEAVQQRLRYGLAKQPDKETAEDALARAASAYKQAQLVAKGSRLAFGEKLGERTELPFAMTFEPLYADLSQNALPGYIAEALKTNIGLIQDMHNRRLADEKLSVTRHLYAAKFGAARMKVFDRMYAGQPVDMDLFSAGYESLLDQVRSDWEGYVWIVLPIPKQLFQGEFDGLRYLDDLRNGLPLATMEQQAAELKEKESRSAVITAVRQSYLDAKGAEESYAEALRARDAALEAQEKTESMIRLGLAASEQRTDAREAFEQTEAALLTSQIAYLNAVGKLNASAGGALVRTYRPGILPYETIDDGLGEAKPPPDKPFSGKWTLKPAVGELLSEFTASPDKKLKATDYVLFDSKGKPIAGRTPAGKPVRVLNLHVADPAQVKIVLFAGTETIGEARLEGGSSQGTFRVGAARPAPSAPVGESESAAAAVIIGTVKVALDALTPEIYQAASSTVKPSGQGLFYSPDGTAWFGMDRVTGAESLNDPAGKAVLSPDEVDALRVTMEVPGKGELKSLLTPDELEQEIAVLAAQIKQLEAEQEAATAGGKLDMLAGLSTQLEDAKARSAMLEALKKGETAEALRHLSLVNNPEAIMAKLAAPEAEPGSGGGTEPQSPELLEAQAEDAKAAMLAAAAAGDKDEALRAMKTLVELLGAAADQSGGITEGLEVLAKAKSAIMADKKSAEAAGETERLESAVRTLSAVEAAARQLEKELLFARIDGLSGLLDEWTATEQAAPDGAAADIQAAIAAELGGLTAELLERIKALQFETYTEAELQALGAVAEQIASEPGSRALPLPVQNLISPTIPLKLDVPPVVLDGQAFIPLRAVSESLGAAVEWDGDTQTATVSTEYGTAELTIGSGTAYVNGVPVALDTAPLLIAERTYIPLRLLAEAIGLEVVWNAAAFTIELHE</sequence>
<protein>
    <submittedName>
        <fullName evidence="4">TolC family protein</fullName>
    </submittedName>
</protein>
<name>A0A927H1P8_9BACL</name>
<dbReference type="GO" id="GO:0015562">
    <property type="term" value="F:efflux transmembrane transporter activity"/>
    <property type="evidence" value="ECO:0007669"/>
    <property type="project" value="InterPro"/>
</dbReference>
<organism evidence="4 5">
    <name type="scientific">Paenibacillus oceani</name>
    <dbReference type="NCBI Taxonomy" id="2772510"/>
    <lineage>
        <taxon>Bacteria</taxon>
        <taxon>Bacillati</taxon>
        <taxon>Bacillota</taxon>
        <taxon>Bacilli</taxon>
        <taxon>Bacillales</taxon>
        <taxon>Paenibacillaceae</taxon>
        <taxon>Paenibacillus</taxon>
    </lineage>
</organism>
<dbReference type="Gene3D" id="3.30.457.10">
    <property type="entry name" value="Copper amine oxidase-like, N-terminal domain"/>
    <property type="match status" value="1"/>
</dbReference>
<evidence type="ECO:0000313" key="5">
    <source>
        <dbReference type="Proteomes" id="UP000639396"/>
    </source>
</evidence>
<comment type="caution">
    <text evidence="4">The sequence shown here is derived from an EMBL/GenBank/DDBJ whole genome shotgun (WGS) entry which is preliminary data.</text>
</comment>
<dbReference type="EMBL" id="JACXJA010000036">
    <property type="protein sequence ID" value="MBD2864995.1"/>
    <property type="molecule type" value="Genomic_DNA"/>
</dbReference>
<dbReference type="Gene3D" id="1.20.1600.10">
    <property type="entry name" value="Outer membrane efflux proteins (OEP)"/>
    <property type="match status" value="1"/>
</dbReference>
<feature type="chain" id="PRO_5037909288" evidence="2">
    <location>
        <begin position="31"/>
        <end position="1058"/>
    </location>
</feature>
<evidence type="ECO:0000313" key="4">
    <source>
        <dbReference type="EMBL" id="MBD2864995.1"/>
    </source>
</evidence>
<dbReference type="SUPFAM" id="SSF56954">
    <property type="entry name" value="Outer membrane efflux proteins (OEP)"/>
    <property type="match status" value="1"/>
</dbReference>
<keyword evidence="2" id="KW-0732">Signal</keyword>
<evidence type="ECO:0000256" key="1">
    <source>
        <dbReference type="SAM" id="Coils"/>
    </source>
</evidence>
<keyword evidence="5" id="KW-1185">Reference proteome</keyword>
<reference evidence="4" key="1">
    <citation type="submission" date="2020-09" db="EMBL/GenBank/DDBJ databases">
        <title>A novel bacterium of genus Paenibacillus, isolated from South China Sea.</title>
        <authorList>
            <person name="Huang H."/>
            <person name="Mo K."/>
            <person name="Hu Y."/>
        </authorList>
    </citation>
    <scope>NUCLEOTIDE SEQUENCE</scope>
    <source>
        <strain evidence="4">IB182363</strain>
    </source>
</reference>
<evidence type="ECO:0000256" key="2">
    <source>
        <dbReference type="SAM" id="SignalP"/>
    </source>
</evidence>
<proteinExistence type="predicted"/>